<sequence>MSSSPISSLPPEVLLPIFSIACVDDGQTGCAINSVCNFFRTLCLQTGVDLQSASLCGTDKMKVFLETLRRRDISSRRLVSLLLTEEEQQANAKEYAFCVFSILRTIMPTHLCVLHVTYPYSLVAFLSTLLKLSFPTLLELHVSSFVDSHSSSSDLDAELNSSMDIGVELQRIFPRVTSLSIDSRAHQDVVLRFLRGYSGLPPQEAFSSDSKAQKRIWLGYGYQFVGTPMESHEEDASEKEKLLVLVSPQSGVVSGRIAEEWKREKREEVVREWKEAG</sequence>
<evidence type="ECO:0008006" key="3">
    <source>
        <dbReference type="Google" id="ProtNLM"/>
    </source>
</evidence>
<dbReference type="Proteomes" id="UP000292702">
    <property type="component" value="Unassembled WGS sequence"/>
</dbReference>
<keyword evidence="2" id="KW-1185">Reference proteome</keyword>
<protein>
    <recommendedName>
        <fullName evidence="3">F-box domain-containing protein</fullName>
    </recommendedName>
</protein>
<comment type="caution">
    <text evidence="1">The sequence shown here is derived from an EMBL/GenBank/DDBJ whole genome shotgun (WGS) entry which is preliminary data.</text>
</comment>
<organism evidence="1 2">
    <name type="scientific">Steccherinum ochraceum</name>
    <dbReference type="NCBI Taxonomy" id="92696"/>
    <lineage>
        <taxon>Eukaryota</taxon>
        <taxon>Fungi</taxon>
        <taxon>Dikarya</taxon>
        <taxon>Basidiomycota</taxon>
        <taxon>Agaricomycotina</taxon>
        <taxon>Agaricomycetes</taxon>
        <taxon>Polyporales</taxon>
        <taxon>Steccherinaceae</taxon>
        <taxon>Steccherinum</taxon>
    </lineage>
</organism>
<proteinExistence type="predicted"/>
<accession>A0A4R0RU47</accession>
<evidence type="ECO:0000313" key="1">
    <source>
        <dbReference type="EMBL" id="TCD66144.1"/>
    </source>
</evidence>
<dbReference type="EMBL" id="RWJN01000147">
    <property type="protein sequence ID" value="TCD66144.1"/>
    <property type="molecule type" value="Genomic_DNA"/>
</dbReference>
<gene>
    <name evidence="1" type="ORF">EIP91_001698</name>
</gene>
<name>A0A4R0RU47_9APHY</name>
<reference evidence="1 2" key="1">
    <citation type="submission" date="2018-11" db="EMBL/GenBank/DDBJ databases">
        <title>Genome assembly of Steccherinum ochraceum LE-BIN_3174, the white-rot fungus of the Steccherinaceae family (The Residual Polyporoid clade, Polyporales, Basidiomycota).</title>
        <authorList>
            <person name="Fedorova T.V."/>
            <person name="Glazunova O.A."/>
            <person name="Landesman E.O."/>
            <person name="Moiseenko K.V."/>
            <person name="Psurtseva N.V."/>
            <person name="Savinova O.S."/>
            <person name="Shakhova N.V."/>
            <person name="Tyazhelova T.V."/>
            <person name="Vasina D.V."/>
        </authorList>
    </citation>
    <scope>NUCLEOTIDE SEQUENCE [LARGE SCALE GENOMIC DNA]</scope>
    <source>
        <strain evidence="1 2">LE-BIN_3174</strain>
    </source>
</reference>
<dbReference type="AlphaFoldDB" id="A0A4R0RU47"/>
<evidence type="ECO:0000313" key="2">
    <source>
        <dbReference type="Proteomes" id="UP000292702"/>
    </source>
</evidence>
<dbReference type="OrthoDB" id="2758338at2759"/>
<dbReference type="STRING" id="92696.A0A4R0RU47"/>